<dbReference type="AlphaFoldDB" id="A0AAV5VP69"/>
<accession>A0AAV5VP69</accession>
<dbReference type="Proteomes" id="UP001432322">
    <property type="component" value="Unassembled WGS sequence"/>
</dbReference>
<name>A0AAV5VP69_9BILA</name>
<evidence type="ECO:0000313" key="2">
    <source>
        <dbReference type="Proteomes" id="UP001432322"/>
    </source>
</evidence>
<evidence type="ECO:0000313" key="1">
    <source>
        <dbReference type="EMBL" id="GMT20143.1"/>
    </source>
</evidence>
<keyword evidence="2" id="KW-1185">Reference proteome</keyword>
<proteinExistence type="predicted"/>
<comment type="caution">
    <text evidence="1">The sequence shown here is derived from an EMBL/GenBank/DDBJ whole genome shotgun (WGS) entry which is preliminary data.</text>
</comment>
<sequence length="209" mass="23383">IACGHSLALTMNSTLNSAVLGQNTHKWREHATCMLAKRFEKGPERRDLQRQKMRRLKTKNRAGDVPLSGDCPMIDSDPVSPAEHNENFLDKLLWENAARSDMGDYSLLNYQEDVETSRTYTVHPRSSMVDGPTISRYQSMRDPITSRYHSTASMREAPVSSVPDIDFSLTTLCLDGLHSVSIIAQYLLEDPMILIALGCSILLMVVVNA</sequence>
<gene>
    <name evidence="1" type="ORF">PFISCL1PPCAC_11440</name>
</gene>
<protein>
    <submittedName>
        <fullName evidence="1">Uncharacterized protein</fullName>
    </submittedName>
</protein>
<dbReference type="EMBL" id="BTSY01000003">
    <property type="protein sequence ID" value="GMT20143.1"/>
    <property type="molecule type" value="Genomic_DNA"/>
</dbReference>
<reference evidence="1" key="1">
    <citation type="submission" date="2023-10" db="EMBL/GenBank/DDBJ databases">
        <title>Genome assembly of Pristionchus species.</title>
        <authorList>
            <person name="Yoshida K."/>
            <person name="Sommer R.J."/>
        </authorList>
    </citation>
    <scope>NUCLEOTIDE SEQUENCE</scope>
    <source>
        <strain evidence="1">RS5133</strain>
    </source>
</reference>
<organism evidence="1 2">
    <name type="scientific">Pristionchus fissidentatus</name>
    <dbReference type="NCBI Taxonomy" id="1538716"/>
    <lineage>
        <taxon>Eukaryota</taxon>
        <taxon>Metazoa</taxon>
        <taxon>Ecdysozoa</taxon>
        <taxon>Nematoda</taxon>
        <taxon>Chromadorea</taxon>
        <taxon>Rhabditida</taxon>
        <taxon>Rhabditina</taxon>
        <taxon>Diplogasteromorpha</taxon>
        <taxon>Diplogasteroidea</taxon>
        <taxon>Neodiplogasteridae</taxon>
        <taxon>Pristionchus</taxon>
    </lineage>
</organism>
<feature type="non-terminal residue" evidence="1">
    <location>
        <position position="1"/>
    </location>
</feature>